<evidence type="ECO:0000313" key="3">
    <source>
        <dbReference type="EMBL" id="CAG7634148.1"/>
    </source>
</evidence>
<keyword evidence="4" id="KW-1185">Reference proteome</keyword>
<dbReference type="InterPro" id="IPR001119">
    <property type="entry name" value="SLH_dom"/>
</dbReference>
<feature type="domain" description="SLH" evidence="2">
    <location>
        <begin position="1208"/>
        <end position="1279"/>
    </location>
</feature>
<feature type="domain" description="SLH" evidence="2">
    <location>
        <begin position="1139"/>
        <end position="1202"/>
    </location>
</feature>
<protein>
    <recommendedName>
        <fullName evidence="2">SLH domain-containing protein</fullName>
    </recommendedName>
</protein>
<evidence type="ECO:0000259" key="2">
    <source>
        <dbReference type="PROSITE" id="PS51272"/>
    </source>
</evidence>
<dbReference type="Proteomes" id="UP000693672">
    <property type="component" value="Unassembled WGS sequence"/>
</dbReference>
<sequence length="1279" mass="141294">MNRACNKYISGLLIMTMLISLLLPVTAMGAGTSALKVKGYSTNAGSPSTVTSEYVNITVETENIDDSQIGSIYYEIQNISVGGEPAEVTTIKGVKVSTSEVVFNGVKLTTGTNKITFIMGDISKYTAPPIYVIFTPATTISDLRFNDELMTDGNIYPKDPSQTTYKITGMAPNAKYVQGYLAGQANPVTAYRNTNGAFTFIPNRTDFVMQGGDNYLKIVASNDTITNSMETRFVFNNGEPYLYEAQLVENAVTQNLVDKTPARVGSKSVDLQGKLKVDLTAGSSTVTKYVYADLQLVQGGSRRVYFDVAPPPGDPTGIQLNAVGTASTYKLYDLAPVGLSTLSMPDDRNQSLVITFYTRSGLIGAPPKQTFEFEYFNTNEPYISSVSRVVGKDANDANIEVALNPNGNNELSELPVELIIATSKFSNNDTVKVTAGGKQFTATLVPGATNYDKWTVKLDGIRDGITDLEVIPVKGGVEQSIGKLTIPLVVTSTPYVIPISFYNGMVIKDATLDNPKCTVTASGTLPCIEAKIMNLPASEYGNVEVIVNDRMTILNTSSTSSDFRDPNNPSIFMIDLDPTSARWSPQVPNANADSSHLKQGRNTIKINLKMNNAIVTTVQYEIFYFTIPTPSFTEINPVPLEKFVKAQTPDKYVTNSTTVSFAGAFLRSETVKLTVREKDSTGKAVVTTDTRQSSNSYAYPSSPDKDQKNYLRISGASSGADASFTTAEFTLPYRGDVVFEFAVSNKSGVTEIRTLTISREPVPYDIIYPERVKDAKGEELAIVNGNFVDIRISAENATSIQFGKDMVSPELDLSDNKPYFNYRYEGLKSGKTTIKFTVFRGTEKTNGSFIVNNVNTSVEGAQWLEVLKNSYKLFEGDFQLTFPKDTKLMRNDPTAQYQYLTSDRKLFFGIANVQDGRVNKSYASDATASFFLKDPENKFRPASKLYWINGGFIGQDDYLDNDKLQQALTGSGRDPYNVETTASNVKFYQKQNEAELRNMVVPTKRGELTLKYDQSIRADAWKYVTVYQMDIYENHNGITTIAWKNIGGVVDKNKNTITVPIDHFGYFQVMYMYDSFDDITSHAWGRDILETMYSKGYMRNELQGLFVPNKDISRGEFTTILVKAFDIPLNYSGTGTFNDVQRYNSFANPLYDYKYIETAARVGIVRGTEGGRFRPEDSITRQDAAVMIARAAELKLNADSAKVDANLNKLFTDAGNIDTYAKASVEATAKEGYIEGIENVLLSGQKNKTYRFDPTESFSRVQAAAVLERILKKQKKLPK</sequence>
<dbReference type="EMBL" id="CAJVAS010000015">
    <property type="protein sequence ID" value="CAG7634148.1"/>
    <property type="molecule type" value="Genomic_DNA"/>
</dbReference>
<name>A0A916K3T6_9BACL</name>
<dbReference type="AlphaFoldDB" id="A0A916K3T6"/>
<dbReference type="Pfam" id="PF00395">
    <property type="entry name" value="SLH"/>
    <property type="match status" value="2"/>
</dbReference>
<reference evidence="3" key="1">
    <citation type="submission" date="2021-06" db="EMBL/GenBank/DDBJ databases">
        <authorList>
            <person name="Criscuolo A."/>
        </authorList>
    </citation>
    <scope>NUCLEOTIDE SEQUENCE</scope>
    <source>
        <strain evidence="3">CIP111600</strain>
    </source>
</reference>
<comment type="caution">
    <text evidence="3">The sequence shown here is derived from an EMBL/GenBank/DDBJ whole genome shotgun (WGS) entry which is preliminary data.</text>
</comment>
<evidence type="ECO:0000313" key="4">
    <source>
        <dbReference type="Proteomes" id="UP000693672"/>
    </source>
</evidence>
<organism evidence="3 4">
    <name type="scientific">Paenibacillus solanacearum</name>
    <dbReference type="NCBI Taxonomy" id="2048548"/>
    <lineage>
        <taxon>Bacteria</taxon>
        <taxon>Bacillati</taxon>
        <taxon>Bacillota</taxon>
        <taxon>Bacilli</taxon>
        <taxon>Bacillales</taxon>
        <taxon>Paenibacillaceae</taxon>
        <taxon>Paenibacillus</taxon>
    </lineage>
</organism>
<dbReference type="PROSITE" id="PS51272">
    <property type="entry name" value="SLH"/>
    <property type="match status" value="3"/>
</dbReference>
<feature type="compositionally biased region" description="Polar residues" evidence="1">
    <location>
        <begin position="687"/>
        <end position="699"/>
    </location>
</feature>
<evidence type="ECO:0000256" key="1">
    <source>
        <dbReference type="SAM" id="MobiDB-lite"/>
    </source>
</evidence>
<dbReference type="RefSeq" id="WP_218093279.1">
    <property type="nucleotide sequence ID" value="NZ_CAJVAS010000015.1"/>
</dbReference>
<feature type="region of interest" description="Disordered" evidence="1">
    <location>
        <begin position="684"/>
        <end position="706"/>
    </location>
</feature>
<proteinExistence type="predicted"/>
<accession>A0A916K3T6</accession>
<feature type="domain" description="SLH" evidence="2">
    <location>
        <begin position="1072"/>
        <end position="1135"/>
    </location>
</feature>
<gene>
    <name evidence="3" type="ORF">PAESOLCIP111_03536</name>
</gene>